<dbReference type="InterPro" id="IPR016181">
    <property type="entry name" value="Acyl_CoA_acyltransferase"/>
</dbReference>
<dbReference type="SUPFAM" id="SSF55729">
    <property type="entry name" value="Acyl-CoA N-acyltransferases (Nat)"/>
    <property type="match status" value="1"/>
</dbReference>
<dbReference type="RefSeq" id="WP_095644577.1">
    <property type="nucleotide sequence ID" value="NZ_LMVP01000224.1"/>
</dbReference>
<dbReference type="InterPro" id="IPR000182">
    <property type="entry name" value="GNAT_dom"/>
</dbReference>
<evidence type="ECO:0000313" key="2">
    <source>
        <dbReference type="EMBL" id="PAV12521.1"/>
    </source>
</evidence>
<evidence type="ECO:0000313" key="3">
    <source>
        <dbReference type="Proteomes" id="UP000218164"/>
    </source>
</evidence>
<comment type="caution">
    <text evidence="2">The sequence shown here is derived from an EMBL/GenBank/DDBJ whole genome shotgun (WGS) entry which is preliminary data.</text>
</comment>
<dbReference type="OrthoDB" id="120213at2157"/>
<organism evidence="2 3">
    <name type="scientific">Methanosarcina spelaei</name>
    <dbReference type="NCBI Taxonomy" id="1036679"/>
    <lineage>
        <taxon>Archaea</taxon>
        <taxon>Methanobacteriati</taxon>
        <taxon>Methanobacteriota</taxon>
        <taxon>Stenosarchaea group</taxon>
        <taxon>Methanomicrobia</taxon>
        <taxon>Methanosarcinales</taxon>
        <taxon>Methanosarcinaceae</taxon>
        <taxon>Methanosarcina</taxon>
    </lineage>
</organism>
<dbReference type="AlphaFoldDB" id="A0A2A2HSN4"/>
<name>A0A2A2HSN4_9EURY</name>
<dbReference type="InterPro" id="IPR051531">
    <property type="entry name" value="N-acetyltransferase"/>
</dbReference>
<reference evidence="2 3" key="1">
    <citation type="journal article" date="2017" name="BMC Genomics">
        <title>Genomic analysis of methanogenic archaea reveals a shift towards energy conservation.</title>
        <authorList>
            <person name="Gilmore S.P."/>
            <person name="Henske J.K."/>
            <person name="Sexton J.A."/>
            <person name="Solomon K.V."/>
            <person name="Seppala S."/>
            <person name="Yoo J.I."/>
            <person name="Huyett L.M."/>
            <person name="Pressman A."/>
            <person name="Cogan J.Z."/>
            <person name="Kivenson V."/>
            <person name="Peng X."/>
            <person name="Tan Y."/>
            <person name="Valentine D.L."/>
            <person name="O'Malley M.A."/>
        </authorList>
    </citation>
    <scope>NUCLEOTIDE SEQUENCE [LARGE SCALE GENOMIC DNA]</scope>
    <source>
        <strain evidence="2 3">MC-15</strain>
    </source>
</reference>
<dbReference type="EMBL" id="LMVP01000224">
    <property type="protein sequence ID" value="PAV12521.1"/>
    <property type="molecule type" value="Genomic_DNA"/>
</dbReference>
<dbReference type="Proteomes" id="UP000218164">
    <property type="component" value="Unassembled WGS sequence"/>
</dbReference>
<proteinExistence type="predicted"/>
<accession>A0A2A2HSN4</accession>
<dbReference type="GO" id="GO:0016747">
    <property type="term" value="F:acyltransferase activity, transferring groups other than amino-acyl groups"/>
    <property type="evidence" value="ECO:0007669"/>
    <property type="project" value="InterPro"/>
</dbReference>
<keyword evidence="3" id="KW-1185">Reference proteome</keyword>
<gene>
    <name evidence="2" type="ORF">ASJ81_05880</name>
</gene>
<dbReference type="PROSITE" id="PS51186">
    <property type="entry name" value="GNAT"/>
    <property type="match status" value="1"/>
</dbReference>
<dbReference type="Pfam" id="PF13302">
    <property type="entry name" value="Acetyltransf_3"/>
    <property type="match status" value="1"/>
</dbReference>
<feature type="domain" description="N-acetyltransferase" evidence="1">
    <location>
        <begin position="20"/>
        <end position="175"/>
    </location>
</feature>
<protein>
    <submittedName>
        <fullName evidence="2">Ribosomal-protein-alanine acetyltransferase</fullName>
    </submittedName>
</protein>
<evidence type="ECO:0000259" key="1">
    <source>
        <dbReference type="PROSITE" id="PS51186"/>
    </source>
</evidence>
<dbReference type="PANTHER" id="PTHR43792:SF13">
    <property type="entry name" value="ACETYLTRANSFERASE"/>
    <property type="match status" value="1"/>
</dbReference>
<keyword evidence="2" id="KW-0808">Transferase</keyword>
<sequence>MPLSLHPINTERLYLLPATSELYLLELHDRQAFASALNAHVPEEWPPVQITPEVIEDFIGRIQAKNRKVWNFYWFLPQESPEQPVLIGSGGFLAHENGTLEIGYSLLDAYQGRGYATEAVQSMTRWAFSSLKSNSIVAYTYPHLKASVRVLEKNGFILKGEGPEEGTIAYEFLNN</sequence>
<dbReference type="PANTHER" id="PTHR43792">
    <property type="entry name" value="GNAT FAMILY, PUTATIVE (AFU_ORTHOLOGUE AFUA_3G00765)-RELATED-RELATED"/>
    <property type="match status" value="1"/>
</dbReference>
<dbReference type="Gene3D" id="3.40.630.30">
    <property type="match status" value="1"/>
</dbReference>